<dbReference type="SUPFAM" id="SSF47413">
    <property type="entry name" value="lambda repressor-like DNA-binding domains"/>
    <property type="match status" value="1"/>
</dbReference>
<evidence type="ECO:0000256" key="2">
    <source>
        <dbReference type="ARBA" id="ARBA00023125"/>
    </source>
</evidence>
<accession>E1R3U6</accession>
<evidence type="ECO:0000313" key="5">
    <source>
        <dbReference type="EMBL" id="ADK82067.1"/>
    </source>
</evidence>
<dbReference type="CDD" id="cd01392">
    <property type="entry name" value="HTH_LacI"/>
    <property type="match status" value="1"/>
</dbReference>
<dbReference type="Pfam" id="PF00532">
    <property type="entry name" value="Peripla_BP_1"/>
    <property type="match status" value="1"/>
</dbReference>
<evidence type="ECO:0000313" key="6">
    <source>
        <dbReference type="Proteomes" id="UP000002318"/>
    </source>
</evidence>
<dbReference type="InterPro" id="IPR010982">
    <property type="entry name" value="Lambda_DNA-bd_dom_sf"/>
</dbReference>
<dbReference type="EMBL" id="CP002116">
    <property type="protein sequence ID" value="ADK82067.1"/>
    <property type="molecule type" value="Genomic_DNA"/>
</dbReference>
<dbReference type="Proteomes" id="UP000002318">
    <property type="component" value="Chromosome"/>
</dbReference>
<gene>
    <name evidence="5" type="ordered locus">Spirs_2965</name>
</gene>
<dbReference type="Pfam" id="PF00356">
    <property type="entry name" value="LacI"/>
    <property type="match status" value="1"/>
</dbReference>
<reference evidence="5 6" key="1">
    <citation type="journal article" date="2010" name="Stand. Genomic Sci.">
        <title>Complete genome sequence of Spirochaeta smaragdinae type strain (SEBR 4228).</title>
        <authorList>
            <person name="Mavromatis K."/>
            <person name="Yasawong M."/>
            <person name="Chertkov O."/>
            <person name="Lapidus A."/>
            <person name="Lucas S."/>
            <person name="Nolan M."/>
            <person name="Del Rio T.G."/>
            <person name="Tice H."/>
            <person name="Cheng J.F."/>
            <person name="Pitluck S."/>
            <person name="Liolios K."/>
            <person name="Ivanova N."/>
            <person name="Tapia R."/>
            <person name="Han C."/>
            <person name="Bruce D."/>
            <person name="Goodwin L."/>
            <person name="Pati A."/>
            <person name="Chen A."/>
            <person name="Palaniappan K."/>
            <person name="Land M."/>
            <person name="Hauser L."/>
            <person name="Chang Y.J."/>
            <person name="Jeffries C.D."/>
            <person name="Detter J.C."/>
            <person name="Rohde M."/>
            <person name="Brambilla E."/>
            <person name="Spring S."/>
            <person name="Goker M."/>
            <person name="Sikorski J."/>
            <person name="Woyke T."/>
            <person name="Bristow J."/>
            <person name="Eisen J.A."/>
            <person name="Markowitz V."/>
            <person name="Hugenholtz P."/>
            <person name="Klenk H.P."/>
            <person name="Kyrpides N.C."/>
        </authorList>
    </citation>
    <scope>NUCLEOTIDE SEQUENCE [LARGE SCALE GENOMIC DNA]</scope>
    <source>
        <strain evidence="6">DSM 11293 / JCM 15392 / SEBR 4228</strain>
    </source>
</reference>
<dbReference type="PROSITE" id="PS50932">
    <property type="entry name" value="HTH_LACI_2"/>
    <property type="match status" value="1"/>
</dbReference>
<evidence type="ECO:0000256" key="3">
    <source>
        <dbReference type="ARBA" id="ARBA00023163"/>
    </source>
</evidence>
<dbReference type="InterPro" id="IPR028082">
    <property type="entry name" value="Peripla_BP_I"/>
</dbReference>
<organism evidence="5 6">
    <name type="scientific">Sediminispirochaeta smaragdinae (strain DSM 11293 / JCM 15392 / SEBR 4228)</name>
    <name type="common">Spirochaeta smaragdinae</name>
    <dbReference type="NCBI Taxonomy" id="573413"/>
    <lineage>
        <taxon>Bacteria</taxon>
        <taxon>Pseudomonadati</taxon>
        <taxon>Spirochaetota</taxon>
        <taxon>Spirochaetia</taxon>
        <taxon>Spirochaetales</taxon>
        <taxon>Spirochaetaceae</taxon>
        <taxon>Sediminispirochaeta</taxon>
    </lineage>
</organism>
<dbReference type="STRING" id="573413.Spirs_2965"/>
<dbReference type="InterPro" id="IPR001761">
    <property type="entry name" value="Peripla_BP/Lac1_sug-bd_dom"/>
</dbReference>
<dbReference type="AlphaFoldDB" id="E1R3U6"/>
<sequence>MKEVAEHLGLSRTTVSLVLQGRGDEYRISRETQQMVLDYVKKTSYKPNYFAKALNRGRSDIIGAVFPDVFESFMNNIIRGIESVLYEQGYSLMISTSRFDNKRECSVIEKMVWQGVDGIILIPTMPFHGETPYDGSHIEGLLRQGYPFVVVDRTIEGLETHTVLQNDRKAARNAVSKAIRQGARNVCCVSLALAASSIDARLAGYREAVRAKGMAETIIPIFSLNPESDDLEKQTVEVMRSASPADTFFVTTSGLADKLSWILRTYRFDARIIRFGETPRWAEASMEDIPHPHKKMGEAASKLLLDVIRQPDLPPQHIVCEAG</sequence>
<dbReference type="KEGG" id="ssm:Spirs_2965"/>
<keyword evidence="2" id="KW-0238">DNA-binding</keyword>
<keyword evidence="1" id="KW-0805">Transcription regulation</keyword>
<dbReference type="InterPro" id="IPR000843">
    <property type="entry name" value="HTH_LacI"/>
</dbReference>
<feature type="domain" description="HTH lacI-type" evidence="4">
    <location>
        <begin position="1"/>
        <end position="56"/>
    </location>
</feature>
<dbReference type="Gene3D" id="3.40.50.2300">
    <property type="match status" value="2"/>
</dbReference>
<dbReference type="OrthoDB" id="457376at2"/>
<name>E1R3U6_SEDSS</name>
<proteinExistence type="predicted"/>
<dbReference type="Gene3D" id="1.10.260.40">
    <property type="entry name" value="lambda repressor-like DNA-binding domains"/>
    <property type="match status" value="1"/>
</dbReference>
<dbReference type="SUPFAM" id="SSF53822">
    <property type="entry name" value="Periplasmic binding protein-like I"/>
    <property type="match status" value="1"/>
</dbReference>
<dbReference type="SMART" id="SM00354">
    <property type="entry name" value="HTH_LACI"/>
    <property type="match status" value="1"/>
</dbReference>
<dbReference type="eggNOG" id="COG1609">
    <property type="taxonomic scope" value="Bacteria"/>
</dbReference>
<dbReference type="GO" id="GO:0000976">
    <property type="term" value="F:transcription cis-regulatory region binding"/>
    <property type="evidence" value="ECO:0007669"/>
    <property type="project" value="TreeGrafter"/>
</dbReference>
<dbReference type="PANTHER" id="PTHR30146">
    <property type="entry name" value="LACI-RELATED TRANSCRIPTIONAL REPRESSOR"/>
    <property type="match status" value="1"/>
</dbReference>
<protein>
    <submittedName>
        <fullName evidence="5">Transcriptional regulator, LacI family</fullName>
    </submittedName>
</protein>
<keyword evidence="6" id="KW-1185">Reference proteome</keyword>
<evidence type="ECO:0000256" key="1">
    <source>
        <dbReference type="ARBA" id="ARBA00023015"/>
    </source>
</evidence>
<keyword evidence="3" id="KW-0804">Transcription</keyword>
<dbReference type="GO" id="GO:0003700">
    <property type="term" value="F:DNA-binding transcription factor activity"/>
    <property type="evidence" value="ECO:0007669"/>
    <property type="project" value="TreeGrafter"/>
</dbReference>
<evidence type="ECO:0000259" key="4">
    <source>
        <dbReference type="PROSITE" id="PS50932"/>
    </source>
</evidence>
<dbReference type="HOGENOM" id="CLU_037628_6_1_12"/>
<dbReference type="PANTHER" id="PTHR30146:SF109">
    <property type="entry name" value="HTH-TYPE TRANSCRIPTIONAL REGULATOR GALS"/>
    <property type="match status" value="1"/>
</dbReference>